<protein>
    <submittedName>
        <fullName evidence="1">Uncharacterized protein</fullName>
    </submittedName>
</protein>
<proteinExistence type="predicted"/>
<organism evidence="1 2">
    <name type="scientific">Pseudomonas songnenensis</name>
    <dbReference type="NCBI Taxonomy" id="1176259"/>
    <lineage>
        <taxon>Bacteria</taxon>
        <taxon>Pseudomonadati</taxon>
        <taxon>Pseudomonadota</taxon>
        <taxon>Gammaproteobacteria</taxon>
        <taxon>Pseudomonadales</taxon>
        <taxon>Pseudomonadaceae</taxon>
        <taxon>Pseudomonas</taxon>
    </lineage>
</organism>
<dbReference type="RefSeq" id="WP_125898272.1">
    <property type="nucleotide sequence ID" value="NZ_RWYU02000006.1"/>
</dbReference>
<reference evidence="1 2" key="1">
    <citation type="submission" date="2019-01" db="EMBL/GenBank/DDBJ databases">
        <title>High-quality draft genome of. Pseudomonas songnenensis str. L103, a full-fledged denitrifier isolated from 100 meters deep aquifer in a heavily nitrogen fertilized agricultural area.</title>
        <authorList>
            <person name="Liu M."/>
            <person name="Liu B."/>
        </authorList>
    </citation>
    <scope>NUCLEOTIDE SEQUENCE [LARGE SCALE GENOMIC DNA]</scope>
    <source>
        <strain evidence="1 2">L103</strain>
    </source>
</reference>
<sequence length="111" mass="12367">MNQPTPPRGRQLLPTQPEQRAYLKSIREAADRGDLSAMASALFLTKLAEQIEATEELGSQIRRLTITVEAEASRQRSRHTQEDMNAAIGNFRSTVFAALDRAQAAQELETK</sequence>
<dbReference type="Proteomes" id="UP000282800">
    <property type="component" value="Unassembled WGS sequence"/>
</dbReference>
<gene>
    <name evidence="1" type="ORF">EJA06_015210</name>
</gene>
<dbReference type="AlphaFoldDB" id="A0A482UDW3"/>
<name>A0A482UDW3_9PSED</name>
<evidence type="ECO:0000313" key="2">
    <source>
        <dbReference type="Proteomes" id="UP000282800"/>
    </source>
</evidence>
<accession>A0A482UDW3</accession>
<comment type="caution">
    <text evidence="1">The sequence shown here is derived from an EMBL/GenBank/DDBJ whole genome shotgun (WGS) entry which is preliminary data.</text>
</comment>
<evidence type="ECO:0000313" key="1">
    <source>
        <dbReference type="EMBL" id="RYJ61242.1"/>
    </source>
</evidence>
<dbReference type="EMBL" id="RWYU02000006">
    <property type="protein sequence ID" value="RYJ61242.1"/>
    <property type="molecule type" value="Genomic_DNA"/>
</dbReference>